<dbReference type="EMBL" id="CAJVPV010005296">
    <property type="protein sequence ID" value="CAG8588581.1"/>
    <property type="molecule type" value="Genomic_DNA"/>
</dbReference>
<dbReference type="AlphaFoldDB" id="A0A9N9C1S7"/>
<accession>A0A9N9C1S7</accession>
<feature type="region of interest" description="Disordered" evidence="1">
    <location>
        <begin position="490"/>
        <end position="513"/>
    </location>
</feature>
<protein>
    <submittedName>
        <fullName evidence="2">17616_t:CDS:1</fullName>
    </submittedName>
</protein>
<evidence type="ECO:0000256" key="1">
    <source>
        <dbReference type="SAM" id="MobiDB-lite"/>
    </source>
</evidence>
<dbReference type="Proteomes" id="UP000789342">
    <property type="component" value="Unassembled WGS sequence"/>
</dbReference>
<keyword evidence="3" id="KW-1185">Reference proteome</keyword>
<gene>
    <name evidence="2" type="ORF">AMORRO_LOCUS7241</name>
</gene>
<organism evidence="2 3">
    <name type="scientific">Acaulospora morrowiae</name>
    <dbReference type="NCBI Taxonomy" id="94023"/>
    <lineage>
        <taxon>Eukaryota</taxon>
        <taxon>Fungi</taxon>
        <taxon>Fungi incertae sedis</taxon>
        <taxon>Mucoromycota</taxon>
        <taxon>Glomeromycotina</taxon>
        <taxon>Glomeromycetes</taxon>
        <taxon>Diversisporales</taxon>
        <taxon>Acaulosporaceae</taxon>
        <taxon>Acaulospora</taxon>
    </lineage>
</organism>
<evidence type="ECO:0000313" key="3">
    <source>
        <dbReference type="Proteomes" id="UP000789342"/>
    </source>
</evidence>
<sequence length="513" mass="57758">PRSQHTDAAMWKQLKALAEPLERVMTLWVKGPKANSTATGTSQLTIFTKQPVPEIQISFSQVSFYNSVKAQQQTGLRDFLFENFTIFKSFTPLPAPVPITFTQTPLRVCKPQRVGLITNHVFLQPAGTRNVFCNNGARNFSSAQTTMFNNGFSSGGVVLAKLGCKPFSALATKTGALWARVPDNSNPSANPSEFVGLKIEAERKLFQSKGIFDAVQKQETDEYKHNNPRVVRRTTIKKSRKNKTVAKIIDQEITEKINDQVYMSFMLSSSLFWDFNESSISMENSCSSINSIASMLSHMIRKKNVTTMNKLDLSFIENLEEHEEIHHNHMMEVISILKILQTHGVGYEIKVFDSELRVNFPRGMTILEVQDLLESLGIDLESPHFDLEVIQFGGNIALSPPSDEIDVHLPEPSHNLHFYDTADSFLYVRDSHPSTLSISPASPSYIPSAPPSPCMAPWKPMQQSTRHGQEYFNGIEEFINRVENFSDRSAGFGREKENSEYDDSEIGESYIEL</sequence>
<feature type="non-terminal residue" evidence="2">
    <location>
        <position position="1"/>
    </location>
</feature>
<name>A0A9N9C1S7_9GLOM</name>
<reference evidence="2" key="1">
    <citation type="submission" date="2021-06" db="EMBL/GenBank/DDBJ databases">
        <authorList>
            <person name="Kallberg Y."/>
            <person name="Tangrot J."/>
            <person name="Rosling A."/>
        </authorList>
    </citation>
    <scope>NUCLEOTIDE SEQUENCE</scope>
    <source>
        <strain evidence="2">CL551</strain>
    </source>
</reference>
<dbReference type="OrthoDB" id="2363028at2759"/>
<proteinExistence type="predicted"/>
<evidence type="ECO:0000313" key="2">
    <source>
        <dbReference type="EMBL" id="CAG8588581.1"/>
    </source>
</evidence>
<comment type="caution">
    <text evidence="2">The sequence shown here is derived from an EMBL/GenBank/DDBJ whole genome shotgun (WGS) entry which is preliminary data.</text>
</comment>